<feature type="region of interest" description="Disordered" evidence="1">
    <location>
        <begin position="296"/>
        <end position="405"/>
    </location>
</feature>
<evidence type="ECO:0000313" key="4">
    <source>
        <dbReference type="EMBL" id="ORX77484.1"/>
    </source>
</evidence>
<dbReference type="Gene3D" id="2.90.10.30">
    <property type="match status" value="1"/>
</dbReference>
<feature type="compositionally biased region" description="Polar residues" evidence="1">
    <location>
        <begin position="215"/>
        <end position="258"/>
    </location>
</feature>
<evidence type="ECO:0000313" key="5">
    <source>
        <dbReference type="Proteomes" id="UP000193944"/>
    </source>
</evidence>
<protein>
    <recommendedName>
        <fullName evidence="3">Bulb-type lectin domain-containing protein</fullName>
    </recommendedName>
</protein>
<organism evidence="4 5">
    <name type="scientific">Anaeromyces robustus</name>
    <dbReference type="NCBI Taxonomy" id="1754192"/>
    <lineage>
        <taxon>Eukaryota</taxon>
        <taxon>Fungi</taxon>
        <taxon>Fungi incertae sedis</taxon>
        <taxon>Chytridiomycota</taxon>
        <taxon>Chytridiomycota incertae sedis</taxon>
        <taxon>Neocallimastigomycetes</taxon>
        <taxon>Neocallimastigales</taxon>
        <taxon>Neocallimastigaceae</taxon>
        <taxon>Anaeromyces</taxon>
    </lineage>
</organism>
<dbReference type="Proteomes" id="UP000193944">
    <property type="component" value="Unassembled WGS sequence"/>
</dbReference>
<keyword evidence="2" id="KW-0732">Signal</keyword>
<name>A0A1Y1WWH7_9FUNG</name>
<comment type="caution">
    <text evidence="4">The sequence shown here is derived from an EMBL/GenBank/DDBJ whole genome shotgun (WGS) entry which is preliminary data.</text>
</comment>
<dbReference type="OrthoDB" id="10495608at2759"/>
<dbReference type="EMBL" id="MCFG01000246">
    <property type="protein sequence ID" value="ORX77484.1"/>
    <property type="molecule type" value="Genomic_DNA"/>
</dbReference>
<accession>A0A1Y1WWH7</accession>
<dbReference type="InterPro" id="IPR036426">
    <property type="entry name" value="Bulb-type_lectin_dom_sf"/>
</dbReference>
<feature type="region of interest" description="Disordered" evidence="1">
    <location>
        <begin position="1344"/>
        <end position="1406"/>
    </location>
</feature>
<evidence type="ECO:0000256" key="1">
    <source>
        <dbReference type="SAM" id="MobiDB-lite"/>
    </source>
</evidence>
<keyword evidence="5" id="KW-1185">Reference proteome</keyword>
<feature type="compositionally biased region" description="Low complexity" evidence="1">
    <location>
        <begin position="381"/>
        <end position="396"/>
    </location>
</feature>
<feature type="compositionally biased region" description="Low complexity" evidence="1">
    <location>
        <begin position="259"/>
        <end position="269"/>
    </location>
</feature>
<evidence type="ECO:0000256" key="2">
    <source>
        <dbReference type="SAM" id="SignalP"/>
    </source>
</evidence>
<dbReference type="SUPFAM" id="SSF51110">
    <property type="entry name" value="alpha-D-mannose-specific plant lectins"/>
    <property type="match status" value="1"/>
</dbReference>
<feature type="domain" description="Bulb-type lectin" evidence="3">
    <location>
        <begin position="973"/>
        <end position="1092"/>
    </location>
</feature>
<evidence type="ECO:0000259" key="3">
    <source>
        <dbReference type="PROSITE" id="PS50927"/>
    </source>
</evidence>
<proteinExistence type="predicted"/>
<sequence>MLRYFILIILIFKVVNSELCIYDRKGTRKFPYLSTNDIGKVYKKHKNYFIDTFNTYYGDCHNEKNITNIYGITAERILINNNISKSKRNDNESELNKLFNLSSKRSCNLLTGEDAEGNPYSEMLTGIENANIIEGRINIGTTDRAISGKDSISYSYSTTFDDSYSVSVSTSYSTSNSISIEKHSDNSTSTNFSESISKVIEESLSNSRTDDESQTWDSTSGSDITQSIEKNIENNWSKENNKSFTSGVSSSIDNGTNWSQGKTQGSSKTTSKDDTTSQSFEGSISFNFFGVNIGGGGGKQSSTSVTKSEEVNNSVTDEKGGSTTTTTGTSSDQTIGSSDSTGGSSGTSNSISTTESLSKSNGGSRSISNAIERSSSHSETTENSTGIEIGSTIGSSESHEDSVTNSIDKSIEFGKSKSVTLSIEGTINGNGSTCEIAIFKKIKRIYQIASCYDRDNNYNVIKNTRSIITVDVDVNALIRMNEIISNTGSYDEFDPNEPKKVVGQIMASCIEDADKSIFKNEENDFLRAKRILNENNIDFFPALISGTVLKSNKIVISDRASIDNGYAMYGRKLYNDGGNLVYYFGNNLEYNTETENISFYTEFRISDKNHLEGFVNDEIMFQPILPYADEFKSLKESPYPFDIVEPDDPLYGQPLLPNPEDNKDYENQPENPIIQHIINNKLDYPLFVSQSPEDCKILLEYCNALETEDEDRYDEIEMDLIDNNENLYLYINNNDICLDVEENENYLYDYNEEEMNYICGKSEEEMKKLIDIELRKKHTNIISDPTEENDQCDCEVYNKCFNRESDIETMDKIFFYSECEYLKSINCNNKCRKLYSRFDTNDIADLSHFDIKNVIVWSSVRPEHQNLIVGWNGNGEGHEFSYLVVKSYDENSSEDHGGFTLYDPIGIPIWDFDPALPNKSTKLDSNGYYLPVMYGYPFKNEEVTKNIPEKYYNKKYPYLTLPENIKYYGNTLDNGGCKENTLHSNEGLKSANGRFHLILLDSGNLVFKDHNVTIWESRTANLWQGKSPYKLILGNDGNMRILNNFDYVMMSTDKDPEENNVHQYRRYQLQVLNSGTFRIVNEDNEEVWNMWNHAKYNKINLYMEIAFYDSCEGRTRNPNLPLISTQDEESSIIKVGEQLINRFTLDQYKDLTRTEESFNKEVDPDNTNLNSSKDYIFDINNNFYSTACMPLTSFYLKYQNLLKKYEFVDNENKIVNDSFFDLVPITGRNSKIVYGKLTNEGVFNIYDSSDNVLFTTGIKGDDQCTDPEKCFYYMYITPDKDGYITIAERKYDDSKKPYDKLVWRFPPSKKLTEMNSDGNNEYEFLKNNEALIYRQESLDKECVNRNRNKSELEKRNKSNNEENGINNNNNKEEKDQEGNNNNNTNEEKDQDNNNNNNNEEEDQDNNNNCNLINEFACMTLRNKGVYFYGNSEPFFPYNITSESELRLNKESGLLTLDGQEVFNIKNEFAKPTKLKCDIHDDVYGVVLYDKNGVVIWEYPSKLKYCITNKDLNNTMVVDRSVYYRNNNEDIPCLDFKKDGLYNGENKITLDFDNEVEGRTLYMNKTHIYIQDINDQVIPNSIIRLYNPKNHDVKLYCKNDENIVVIDEESRNIVWSYPTQSYTLLSSNTTINQLRPDQQLILKGKAVNQFCLKIEENNLYNIDNESIKFGNDTAYGNIEYLEVTNKGVFIYFEDNNFINLTENIDVSIYENQDTDSTENENNNPDKKNKNKNKRGIENEENEKSIYSIKCEMQYGKLKAKVYYNDNVIMTLPDYEKKYVISSTNFLYYGEKLYNSETDTECLLFDDNKLYTKYDKYEIYAPKTIIKDEDYIKIDKRYLTFNNDVYLRNVTNISSDNILIGKCMEYHGYNKFVLFSLTYNDVLLEFPEVPKRNILKGDDIIYDILYYDANYTLPCIQVKAFNVTNDDGKGETEMVGLFFNKEDKPINNHIIPSKPNNNNLKFNQYEGKLLLNDDNFFIDKTFTKNLYLTCIIEYEGFYAIIKNEEGEEQWRYPDLNMKKYISLEKNSYLLTGEYLYDEKRNEKCLQLAQDGIIFNESYLIKTCNNEYDYSCNSNRRLYLEDRNSQFAIVFSQDNNKLERILINKKIDTTDIKLKCDLKLGLYVSAYDSNNSKDTGKIIYKKKTFSYEKFTTDDTLYIGDKIIYKDKTPCAWIDENANFYIGERLISSNVYEIKLTHSVRPLMVNSINLFSDLENDPTFDFTKNMSLRCEQSGTEIYLALYDDDSNTIIDEILNKCRKNKYYITNEKNNNEICIGYPLYNEHNSYDESCLSYNENFKLVDYNNNILFDNSLFKSKSIYFDINNGNLVTNNKLEETTLLNLNCKKVEIKCNYKNEIEIFDKTSNSNKLLWKHRPSLNECSRGMELKSYNDICKSIYIYEKMGTFEITSIKLGKNYKKDILKLSLSENGELIANDKTVLIKDDWKLNNNYNYVVNCDNGCKFINVNTTEIIQDFNEDFKSTINTSDILFLGNKIMCKNASLVLTNKGLIYRNHKDKTKEYEFKGDTESIEIGNTRKIVKAKFDDNFNFVIYLTDEYAVPIVNYRNEIEENTNSNKIVRMTCENDGLEFYELYKGKKYVYYHYPITTRKIVKTYYAFTLRGTIGSKHYLGVEKLATMSKFKFNEHSVYNTWILDSNSEPSVMYLSNDKNKNTGKKSDYCLGINTTSSKTTTYLSIVNCKDVTVKFRVNYPSSNTIAVFYNNEKSSNKCIYYTDDPYIKDCKNDSNFKWTIKSVGSYNETITEKV</sequence>
<dbReference type="STRING" id="1754192.A0A1Y1WWH7"/>
<feature type="compositionally biased region" description="Basic and acidic residues" evidence="1">
    <location>
        <begin position="1344"/>
        <end position="1360"/>
    </location>
</feature>
<dbReference type="SMART" id="SM00108">
    <property type="entry name" value="B_lectin"/>
    <property type="match status" value="1"/>
</dbReference>
<dbReference type="InterPro" id="IPR001480">
    <property type="entry name" value="Bulb-type_lectin_dom"/>
</dbReference>
<feature type="compositionally biased region" description="Low complexity" evidence="1">
    <location>
        <begin position="321"/>
        <end position="354"/>
    </location>
</feature>
<feature type="signal peptide" evidence="2">
    <location>
        <begin position="1"/>
        <end position="17"/>
    </location>
</feature>
<gene>
    <name evidence="4" type="ORF">BCR32DRAFT_283145</name>
</gene>
<dbReference type="PROSITE" id="PS50927">
    <property type="entry name" value="BULB_LECTIN"/>
    <property type="match status" value="1"/>
</dbReference>
<feature type="compositionally biased region" description="Polar residues" evidence="1">
    <location>
        <begin position="355"/>
        <end position="371"/>
    </location>
</feature>
<feature type="chain" id="PRO_5012169154" description="Bulb-type lectin domain-containing protein" evidence="2">
    <location>
        <begin position="18"/>
        <end position="2758"/>
    </location>
</feature>
<feature type="region of interest" description="Disordered" evidence="1">
    <location>
        <begin position="1711"/>
        <end position="1735"/>
    </location>
</feature>
<feature type="region of interest" description="Disordered" evidence="1">
    <location>
        <begin position="203"/>
        <end position="278"/>
    </location>
</feature>
<reference evidence="4 5" key="1">
    <citation type="submission" date="2016-08" db="EMBL/GenBank/DDBJ databases">
        <title>A Parts List for Fungal Cellulosomes Revealed by Comparative Genomics.</title>
        <authorList>
            <consortium name="DOE Joint Genome Institute"/>
            <person name="Haitjema C.H."/>
            <person name="Gilmore S.P."/>
            <person name="Henske J.K."/>
            <person name="Solomon K.V."/>
            <person name="De Groot R."/>
            <person name="Kuo A."/>
            <person name="Mondo S.J."/>
            <person name="Salamov A.A."/>
            <person name="Labutti K."/>
            <person name="Zhao Z."/>
            <person name="Chiniquy J."/>
            <person name="Barry K."/>
            <person name="Brewer H.M."/>
            <person name="Purvine S.O."/>
            <person name="Wright A.T."/>
            <person name="Boxma B."/>
            <person name="Van Alen T."/>
            <person name="Hackstein J.H."/>
            <person name="Baker S.E."/>
            <person name="Grigoriev I.V."/>
            <person name="O'Malley M.A."/>
        </authorList>
    </citation>
    <scope>NUCLEOTIDE SEQUENCE [LARGE SCALE GENOMIC DNA]</scope>
    <source>
        <strain evidence="4 5">S4</strain>
    </source>
</reference>
<reference evidence="4 5" key="2">
    <citation type="submission" date="2016-08" db="EMBL/GenBank/DDBJ databases">
        <title>Pervasive Adenine N6-methylation of Active Genes in Fungi.</title>
        <authorList>
            <consortium name="DOE Joint Genome Institute"/>
            <person name="Mondo S.J."/>
            <person name="Dannebaum R.O."/>
            <person name="Kuo R.C."/>
            <person name="Labutti K."/>
            <person name="Haridas S."/>
            <person name="Kuo A."/>
            <person name="Salamov A."/>
            <person name="Ahrendt S.R."/>
            <person name="Lipzen A."/>
            <person name="Sullivan W."/>
            <person name="Andreopoulos W.B."/>
            <person name="Clum A."/>
            <person name="Lindquist E."/>
            <person name="Daum C."/>
            <person name="Ramamoorthy G.K."/>
            <person name="Gryganskyi A."/>
            <person name="Culley D."/>
            <person name="Magnuson J.K."/>
            <person name="James T.Y."/>
            <person name="O'Malley M.A."/>
            <person name="Stajich J.E."/>
            <person name="Spatafora J.W."/>
            <person name="Visel A."/>
            <person name="Grigoriev I.V."/>
        </authorList>
    </citation>
    <scope>NUCLEOTIDE SEQUENCE [LARGE SCALE GENOMIC DNA]</scope>
    <source>
        <strain evidence="4 5">S4</strain>
    </source>
</reference>